<dbReference type="Gene3D" id="3.40.390.10">
    <property type="entry name" value="Collagenase (Catalytic Domain)"/>
    <property type="match status" value="1"/>
</dbReference>
<evidence type="ECO:0000313" key="2">
    <source>
        <dbReference type="WBParaSite" id="ASIM_0002044401-mRNA-1"/>
    </source>
</evidence>
<dbReference type="PANTHER" id="PTHR11733">
    <property type="entry name" value="ZINC METALLOPROTEASE FAMILY M13 NEPRILYSIN-RELATED"/>
    <property type="match status" value="1"/>
</dbReference>
<name>A0A0M3KHH9_ANISI</name>
<protein>
    <submittedName>
        <fullName evidence="2">Neprilysin-1 (inferred by orthology to a C. elegans protein)</fullName>
    </submittedName>
</protein>
<organism evidence="2">
    <name type="scientific">Anisakis simplex</name>
    <name type="common">Herring worm</name>
    <dbReference type="NCBI Taxonomy" id="6269"/>
    <lineage>
        <taxon>Eukaryota</taxon>
        <taxon>Metazoa</taxon>
        <taxon>Ecdysozoa</taxon>
        <taxon>Nematoda</taxon>
        <taxon>Chromadorea</taxon>
        <taxon>Rhabditida</taxon>
        <taxon>Spirurina</taxon>
        <taxon>Ascaridomorpha</taxon>
        <taxon>Ascaridoidea</taxon>
        <taxon>Anisakidae</taxon>
        <taxon>Anisakis</taxon>
        <taxon>Anisakis simplex complex</taxon>
    </lineage>
</organism>
<reference evidence="2" key="1">
    <citation type="submission" date="2017-02" db="UniProtKB">
        <authorList>
            <consortium name="WormBaseParasite"/>
        </authorList>
    </citation>
    <scope>IDENTIFICATION</scope>
</reference>
<sequence>LSSSVIFNTVISARACCRAVNYGSIGSVIGHEITHGFDDQGSQFDKDGNLLDWWDQATKEQFNKRTGCIVEQYSKFSLPGTDVHVNGLLTQGENIADNGGVKEAYKAYKNRVKKSRKDEKRLPGLEKYTNDQIFFMSFAQSWCGKSKPAAARELILTDPHSPPQFRVEGAAVNQPEFAEAFQCASGTAMNPVTKCDVW</sequence>
<dbReference type="AlphaFoldDB" id="A0A0M3KHH9"/>
<dbReference type="GO" id="GO:0005886">
    <property type="term" value="C:plasma membrane"/>
    <property type="evidence" value="ECO:0007669"/>
    <property type="project" value="TreeGrafter"/>
</dbReference>
<proteinExistence type="predicted"/>
<dbReference type="PROSITE" id="PS51885">
    <property type="entry name" value="NEPRILYSIN"/>
    <property type="match status" value="1"/>
</dbReference>
<evidence type="ECO:0000259" key="1">
    <source>
        <dbReference type="Pfam" id="PF01431"/>
    </source>
</evidence>
<dbReference type="Pfam" id="PF01431">
    <property type="entry name" value="Peptidase_M13"/>
    <property type="match status" value="1"/>
</dbReference>
<dbReference type="WBParaSite" id="ASIM_0002044401-mRNA-1">
    <property type="protein sequence ID" value="ASIM_0002044401-mRNA-1"/>
    <property type="gene ID" value="ASIM_0002044401"/>
</dbReference>
<dbReference type="InterPro" id="IPR024079">
    <property type="entry name" value="MetalloPept_cat_dom_sf"/>
</dbReference>
<dbReference type="GO" id="GO:0016485">
    <property type="term" value="P:protein processing"/>
    <property type="evidence" value="ECO:0007669"/>
    <property type="project" value="TreeGrafter"/>
</dbReference>
<dbReference type="PANTHER" id="PTHR11733:SF237">
    <property type="entry name" value="NEPRILYSIN-LIKE 4"/>
    <property type="match status" value="1"/>
</dbReference>
<dbReference type="SUPFAM" id="SSF55486">
    <property type="entry name" value="Metalloproteases ('zincins'), catalytic domain"/>
    <property type="match status" value="1"/>
</dbReference>
<dbReference type="PRINTS" id="PR00786">
    <property type="entry name" value="NEPRILYSIN"/>
</dbReference>
<feature type="domain" description="Peptidase M13 C-terminal" evidence="1">
    <location>
        <begin position="17"/>
        <end position="197"/>
    </location>
</feature>
<accession>A0A0M3KHH9</accession>
<dbReference type="InterPro" id="IPR000718">
    <property type="entry name" value="Peptidase_M13"/>
</dbReference>
<dbReference type="CDD" id="cd08662">
    <property type="entry name" value="M13"/>
    <property type="match status" value="1"/>
</dbReference>
<dbReference type="GO" id="GO:0004222">
    <property type="term" value="F:metalloendopeptidase activity"/>
    <property type="evidence" value="ECO:0007669"/>
    <property type="project" value="InterPro"/>
</dbReference>
<dbReference type="InterPro" id="IPR018497">
    <property type="entry name" value="Peptidase_M13_C"/>
</dbReference>